<sequence>MILDLINNICLKVTQIYNSN</sequence>
<dbReference type="EMBL" id="GBRH01195688">
    <property type="protein sequence ID" value="JAE02208.1"/>
    <property type="molecule type" value="Transcribed_RNA"/>
</dbReference>
<reference evidence="1" key="1">
    <citation type="submission" date="2014-09" db="EMBL/GenBank/DDBJ databases">
        <authorList>
            <person name="Magalhaes I.L.F."/>
            <person name="Oliveira U."/>
            <person name="Santos F.R."/>
            <person name="Vidigal T.H.D.A."/>
            <person name="Brescovit A.D."/>
            <person name="Santos A.J."/>
        </authorList>
    </citation>
    <scope>NUCLEOTIDE SEQUENCE</scope>
    <source>
        <tissue evidence="1">Shoot tissue taken approximately 20 cm above the soil surface</tissue>
    </source>
</reference>
<accession>A0A0A9F1P3</accession>
<evidence type="ECO:0000313" key="1">
    <source>
        <dbReference type="EMBL" id="JAE02208.1"/>
    </source>
</evidence>
<reference evidence="1" key="2">
    <citation type="journal article" date="2015" name="Data Brief">
        <title>Shoot transcriptome of the giant reed, Arundo donax.</title>
        <authorList>
            <person name="Barrero R.A."/>
            <person name="Guerrero F.D."/>
            <person name="Moolhuijzen P."/>
            <person name="Goolsby J.A."/>
            <person name="Tidwell J."/>
            <person name="Bellgard S.E."/>
            <person name="Bellgard M.I."/>
        </authorList>
    </citation>
    <scope>NUCLEOTIDE SEQUENCE</scope>
    <source>
        <tissue evidence="1">Shoot tissue taken approximately 20 cm above the soil surface</tissue>
    </source>
</reference>
<dbReference type="AlphaFoldDB" id="A0A0A9F1P3"/>
<proteinExistence type="predicted"/>
<name>A0A0A9F1P3_ARUDO</name>
<protein>
    <submittedName>
        <fullName evidence="1">Uncharacterized protein</fullName>
    </submittedName>
</protein>
<organism evidence="1">
    <name type="scientific">Arundo donax</name>
    <name type="common">Giant reed</name>
    <name type="synonym">Donax arundinaceus</name>
    <dbReference type="NCBI Taxonomy" id="35708"/>
    <lineage>
        <taxon>Eukaryota</taxon>
        <taxon>Viridiplantae</taxon>
        <taxon>Streptophyta</taxon>
        <taxon>Embryophyta</taxon>
        <taxon>Tracheophyta</taxon>
        <taxon>Spermatophyta</taxon>
        <taxon>Magnoliopsida</taxon>
        <taxon>Liliopsida</taxon>
        <taxon>Poales</taxon>
        <taxon>Poaceae</taxon>
        <taxon>PACMAD clade</taxon>
        <taxon>Arundinoideae</taxon>
        <taxon>Arundineae</taxon>
        <taxon>Arundo</taxon>
    </lineage>
</organism>